<sequence>IGLQSALYVELFEVILAHEIDIHNNSKKIWLESAFMLVIQALKNSSIVPWSIRYRWENNLLFCKLNLIVSLSSNVYKERNFYAHALANHKASSKARFTRWQSVLFVKEVFLRNRNVLPNYRL</sequence>
<gene>
    <name evidence="1" type="ORF">glysoja_050133</name>
</gene>
<name>A0A0B2P6R8_GLYSO</name>
<protein>
    <recommendedName>
        <fullName evidence="2">RNase H type-1 domain-containing protein</fullName>
    </recommendedName>
</protein>
<accession>A0A0B2P6R8</accession>
<feature type="non-terminal residue" evidence="1">
    <location>
        <position position="122"/>
    </location>
</feature>
<dbReference type="EMBL" id="KN668841">
    <property type="protein sequence ID" value="KHN04926.1"/>
    <property type="molecule type" value="Genomic_DNA"/>
</dbReference>
<evidence type="ECO:0000313" key="1">
    <source>
        <dbReference type="EMBL" id="KHN04926.1"/>
    </source>
</evidence>
<dbReference type="Proteomes" id="UP000053555">
    <property type="component" value="Unassembled WGS sequence"/>
</dbReference>
<evidence type="ECO:0008006" key="2">
    <source>
        <dbReference type="Google" id="ProtNLM"/>
    </source>
</evidence>
<feature type="non-terminal residue" evidence="1">
    <location>
        <position position="1"/>
    </location>
</feature>
<dbReference type="AlphaFoldDB" id="A0A0B2P6R8"/>
<reference evidence="1" key="1">
    <citation type="submission" date="2014-07" db="EMBL/GenBank/DDBJ databases">
        <title>Identification of a novel salt tolerance gene in wild soybean by whole-genome sequencing.</title>
        <authorList>
            <person name="Lam H.-M."/>
            <person name="Qi X."/>
            <person name="Li M.-W."/>
            <person name="Liu X."/>
            <person name="Xie M."/>
            <person name="Ni M."/>
            <person name="Xu X."/>
        </authorList>
    </citation>
    <scope>NUCLEOTIDE SEQUENCE [LARGE SCALE GENOMIC DNA]</scope>
    <source>
        <tissue evidence="1">Root</tissue>
    </source>
</reference>
<organism evidence="1">
    <name type="scientific">Glycine soja</name>
    <name type="common">Wild soybean</name>
    <dbReference type="NCBI Taxonomy" id="3848"/>
    <lineage>
        <taxon>Eukaryota</taxon>
        <taxon>Viridiplantae</taxon>
        <taxon>Streptophyta</taxon>
        <taxon>Embryophyta</taxon>
        <taxon>Tracheophyta</taxon>
        <taxon>Spermatophyta</taxon>
        <taxon>Magnoliopsida</taxon>
        <taxon>eudicotyledons</taxon>
        <taxon>Gunneridae</taxon>
        <taxon>Pentapetalae</taxon>
        <taxon>rosids</taxon>
        <taxon>fabids</taxon>
        <taxon>Fabales</taxon>
        <taxon>Fabaceae</taxon>
        <taxon>Papilionoideae</taxon>
        <taxon>50 kb inversion clade</taxon>
        <taxon>NPAAA clade</taxon>
        <taxon>indigoferoid/millettioid clade</taxon>
        <taxon>Phaseoleae</taxon>
        <taxon>Glycine</taxon>
        <taxon>Glycine subgen. Soja</taxon>
    </lineage>
</organism>
<proteinExistence type="predicted"/>